<evidence type="ECO:0000256" key="4">
    <source>
        <dbReference type="SAM" id="MobiDB-lite"/>
    </source>
</evidence>
<dbReference type="PANTHER" id="PTHR46251">
    <property type="entry name" value="RUN DOMAIN-CONTAINING 3 PROTEIN RUNDC3"/>
    <property type="match status" value="1"/>
</dbReference>
<dbReference type="KEGG" id="tad:TRIADDRAFT_53784"/>
<dbReference type="EMBL" id="DS985242">
    <property type="protein sequence ID" value="EDV27763.1"/>
    <property type="molecule type" value="Genomic_DNA"/>
</dbReference>
<dbReference type="InterPro" id="IPR047340">
    <property type="entry name" value="RUNDC3A_B"/>
</dbReference>
<dbReference type="eggNOG" id="KOG4381">
    <property type="taxonomic scope" value="Eukaryota"/>
</dbReference>
<dbReference type="PANTHER" id="PTHR46251:SF3">
    <property type="entry name" value="RUN DOMAIN-CONTAINING PROTEIN"/>
    <property type="match status" value="1"/>
</dbReference>
<dbReference type="STRING" id="10228.B3RQ57"/>
<dbReference type="OrthoDB" id="10029904at2759"/>
<dbReference type="InterPro" id="IPR004012">
    <property type="entry name" value="Run_dom"/>
</dbReference>
<dbReference type="Pfam" id="PF02759">
    <property type="entry name" value="RUN"/>
    <property type="match status" value="1"/>
</dbReference>
<protein>
    <recommendedName>
        <fullName evidence="5">RUN domain-containing protein</fullName>
    </recommendedName>
</protein>
<feature type="region of interest" description="Disordered" evidence="4">
    <location>
        <begin position="410"/>
        <end position="467"/>
    </location>
</feature>
<evidence type="ECO:0000259" key="5">
    <source>
        <dbReference type="PROSITE" id="PS50826"/>
    </source>
</evidence>
<dbReference type="GeneID" id="6751345"/>
<evidence type="ECO:0000313" key="7">
    <source>
        <dbReference type="Proteomes" id="UP000009022"/>
    </source>
</evidence>
<feature type="domain" description="RUN" evidence="5">
    <location>
        <begin position="43"/>
        <end position="175"/>
    </location>
</feature>
<proteinExistence type="inferred from homology"/>
<evidence type="ECO:0000313" key="6">
    <source>
        <dbReference type="EMBL" id="EDV27763.1"/>
    </source>
</evidence>
<dbReference type="Gene3D" id="1.20.58.900">
    <property type="match status" value="1"/>
</dbReference>
<keyword evidence="1 3" id="KW-0175">Coiled coil</keyword>
<dbReference type="PhylomeDB" id="B3RQ57"/>
<dbReference type="Proteomes" id="UP000009022">
    <property type="component" value="Unassembled WGS sequence"/>
</dbReference>
<dbReference type="AlphaFoldDB" id="B3RQ57"/>
<evidence type="ECO:0000256" key="3">
    <source>
        <dbReference type="SAM" id="Coils"/>
    </source>
</evidence>
<accession>B3RQ57</accession>
<dbReference type="HOGENOM" id="CLU_585727_0_0_1"/>
<dbReference type="RefSeq" id="XP_002109597.1">
    <property type="nucleotide sequence ID" value="XM_002109561.1"/>
</dbReference>
<dbReference type="PROSITE" id="PS50826">
    <property type="entry name" value="RUN"/>
    <property type="match status" value="1"/>
</dbReference>
<name>B3RQ57_TRIAD</name>
<dbReference type="CTD" id="6751345"/>
<dbReference type="FunCoup" id="B3RQ57">
    <property type="interactions" value="644"/>
</dbReference>
<keyword evidence="7" id="KW-1185">Reference proteome</keyword>
<dbReference type="InParanoid" id="B3RQ57"/>
<feature type="coiled-coil region" evidence="3">
    <location>
        <begin position="223"/>
        <end position="313"/>
    </location>
</feature>
<dbReference type="CDD" id="cd17684">
    <property type="entry name" value="RUN_RUNDC3"/>
    <property type="match status" value="1"/>
</dbReference>
<gene>
    <name evidence="6" type="ORF">TRIADDRAFT_53784</name>
</gene>
<organism evidence="6 7">
    <name type="scientific">Trichoplax adhaerens</name>
    <name type="common">Trichoplax reptans</name>
    <dbReference type="NCBI Taxonomy" id="10228"/>
    <lineage>
        <taxon>Eukaryota</taxon>
        <taxon>Metazoa</taxon>
        <taxon>Placozoa</taxon>
        <taxon>Uniplacotomia</taxon>
        <taxon>Trichoplacea</taxon>
        <taxon>Trichoplacidae</taxon>
        <taxon>Trichoplax</taxon>
    </lineage>
</organism>
<feature type="compositionally biased region" description="Polar residues" evidence="4">
    <location>
        <begin position="411"/>
        <end position="421"/>
    </location>
</feature>
<dbReference type="InterPro" id="IPR037213">
    <property type="entry name" value="Run_dom_sf"/>
</dbReference>
<dbReference type="OMA" id="NQWPTLQ"/>
<dbReference type="SMART" id="SM00593">
    <property type="entry name" value="RUN"/>
    <property type="match status" value="1"/>
</dbReference>
<dbReference type="SUPFAM" id="SSF140741">
    <property type="entry name" value="RUN domain-like"/>
    <property type="match status" value="1"/>
</dbReference>
<sequence>MSTSAKRVYYYKVGYETRKKNVVELCKLGVKSILSKAALGSIDDSSTELQNFCVAVEQMLTLGLKGVKPWAMHDTSITFWNYIRDACKGIPQNCIASISQMSNPKTPKGKVRAWIRMALMEKRLSEYLATAVQNNYLTRLHYHDDAIILTEDGTVLIGYFNSLKTVDFTLFLKNTDLDLQNTLEINYIPYLTFKENSNSGASNDYERVTLSAQVTTVSESEGKKQSDVIEKQLKAKLDDLEKKYLRMSEQKNYLEEILRQKDSKIKEAVSQQVRLMDRLTTIEKKATEEKREMEELIDELQEELNYYKNLTGNNVSRQSIPQQISGEYHADVYNPQPQQPPYTQDYRIPPAEELQDYNQNDNYSEDSFQMNQHNYSSKESLNELDHNQLDNQVSTNNPPNETETHHITDDVTASTNNPPNETETHHVTDDVIVSTNNPPSETETHHVTDDTPEKESNRNDNESEHNA</sequence>
<reference evidence="6 7" key="1">
    <citation type="journal article" date="2008" name="Nature">
        <title>The Trichoplax genome and the nature of placozoans.</title>
        <authorList>
            <person name="Srivastava M."/>
            <person name="Begovic E."/>
            <person name="Chapman J."/>
            <person name="Putnam N.H."/>
            <person name="Hellsten U."/>
            <person name="Kawashima T."/>
            <person name="Kuo A."/>
            <person name="Mitros T."/>
            <person name="Salamov A."/>
            <person name="Carpenter M.L."/>
            <person name="Signorovitch A.Y."/>
            <person name="Moreno M.A."/>
            <person name="Kamm K."/>
            <person name="Grimwood J."/>
            <person name="Schmutz J."/>
            <person name="Shapiro H."/>
            <person name="Grigoriev I.V."/>
            <person name="Buss L.W."/>
            <person name="Schierwater B."/>
            <person name="Dellaporta S.L."/>
            <person name="Rokhsar D.S."/>
        </authorList>
    </citation>
    <scope>NUCLEOTIDE SEQUENCE [LARGE SCALE GENOMIC DNA]</scope>
    <source>
        <strain evidence="6 7">Grell-BS-1999</strain>
    </source>
</reference>
<evidence type="ECO:0000256" key="1">
    <source>
        <dbReference type="ARBA" id="ARBA00023054"/>
    </source>
</evidence>
<evidence type="ECO:0000256" key="2">
    <source>
        <dbReference type="ARBA" id="ARBA00034727"/>
    </source>
</evidence>
<comment type="similarity">
    <text evidence="2">Belongs to the RUNDC3 family.</text>
</comment>
<feature type="compositionally biased region" description="Basic and acidic residues" evidence="4">
    <location>
        <begin position="442"/>
        <end position="467"/>
    </location>
</feature>